<name>A0A0G4EIC5_VITBC</name>
<keyword evidence="3" id="KW-1185">Reference proteome</keyword>
<feature type="region of interest" description="Disordered" evidence="1">
    <location>
        <begin position="553"/>
        <end position="581"/>
    </location>
</feature>
<evidence type="ECO:0000313" key="3">
    <source>
        <dbReference type="Proteomes" id="UP000041254"/>
    </source>
</evidence>
<evidence type="ECO:0000313" key="2">
    <source>
        <dbReference type="EMBL" id="CEL95736.1"/>
    </source>
</evidence>
<protein>
    <submittedName>
        <fullName evidence="2">Uncharacterized protein</fullName>
    </submittedName>
</protein>
<dbReference type="EMBL" id="CDMY01000236">
    <property type="protein sequence ID" value="CEL95736.1"/>
    <property type="molecule type" value="Genomic_DNA"/>
</dbReference>
<gene>
    <name evidence="2" type="ORF">Vbra_3789</name>
</gene>
<feature type="compositionally biased region" description="Basic and acidic residues" evidence="1">
    <location>
        <begin position="553"/>
        <end position="563"/>
    </location>
</feature>
<proteinExistence type="predicted"/>
<dbReference type="Proteomes" id="UP000041254">
    <property type="component" value="Unassembled WGS sequence"/>
</dbReference>
<dbReference type="VEuPathDB" id="CryptoDB:Vbra_3789"/>
<reference evidence="2 3" key="1">
    <citation type="submission" date="2014-11" db="EMBL/GenBank/DDBJ databases">
        <authorList>
            <person name="Zhu J."/>
            <person name="Qi W."/>
            <person name="Song R."/>
        </authorList>
    </citation>
    <scope>NUCLEOTIDE SEQUENCE [LARGE SCALE GENOMIC DNA]</scope>
</reference>
<dbReference type="AlphaFoldDB" id="A0A0G4EIC5"/>
<dbReference type="InParanoid" id="A0A0G4EIC5"/>
<evidence type="ECO:0000256" key="1">
    <source>
        <dbReference type="SAM" id="MobiDB-lite"/>
    </source>
</evidence>
<organism evidence="2 3">
    <name type="scientific">Vitrella brassicaformis (strain CCMP3155)</name>
    <dbReference type="NCBI Taxonomy" id="1169540"/>
    <lineage>
        <taxon>Eukaryota</taxon>
        <taxon>Sar</taxon>
        <taxon>Alveolata</taxon>
        <taxon>Colpodellida</taxon>
        <taxon>Vitrellaceae</taxon>
        <taxon>Vitrella</taxon>
    </lineage>
</organism>
<sequence>MGNQQGTSLESLSDTSNGNITVRLRNGKTIELSEMAAAHFSSFDPVIEGRFIEGEAREVTIQDISPATAKLLLLNTTRSGLLQCLTHQNYLKVLRGLDFLGLKDMAEAEKLWTDIARHICRMVPTVKANWLAELDDCVALVKTLSSLSRAYVRFMVDVDQVRHAIAKYAVEVAPWLASMGKSDEHRTAALLICRSFSRMLARGQISIAEDQLADFQSALLHVFDCESLTDLVNRATEGDWKTSGCHGIRLERTGDPLGGTNANYMPYGLPDIAVSATTVPPQGYPGPSGTVVQSQRGRPTCAASTIQRIEVSATYLSTANTLCDAIEVSTNMAPDILQAVEDTDLPECEYNLATFRLPGNVANLQPQDRPQLLLQDLKPVFTIHTNEMLALLFHLVRLGVVYAKYDLLAELFKAFFSAPAQAQLGSDKTEHQTNICNILILNVFSNTFASTAANPFACLSACISDLPPTISPLPTPPSLSTTTAGSIPPRIIFSASTEVWLRDPDETIRFVTMVAPKFFSAYDAERMGQSLMCHPSLRGRLSALVAKGLAAEELDKTAERGGDGETADADEARGRKRRRLE</sequence>
<accession>A0A0G4EIC5</accession>